<dbReference type="Gene3D" id="3.40.30.10">
    <property type="entry name" value="Glutaredoxin"/>
    <property type="match status" value="1"/>
</dbReference>
<evidence type="ECO:0000259" key="1">
    <source>
        <dbReference type="Pfam" id="PF01323"/>
    </source>
</evidence>
<evidence type="ECO:0000313" key="3">
    <source>
        <dbReference type="Proteomes" id="UP000192708"/>
    </source>
</evidence>
<dbReference type="CDD" id="cd03024">
    <property type="entry name" value="DsbA_FrnE"/>
    <property type="match status" value="1"/>
</dbReference>
<accession>A0A1W1ZGY0</accession>
<dbReference type="EMBL" id="FWXJ01000005">
    <property type="protein sequence ID" value="SMC47442.1"/>
    <property type="molecule type" value="Genomic_DNA"/>
</dbReference>
<organism evidence="2 3">
    <name type="scientific">Polynucleobacter kasalickyi</name>
    <dbReference type="NCBI Taxonomy" id="1938817"/>
    <lineage>
        <taxon>Bacteria</taxon>
        <taxon>Pseudomonadati</taxon>
        <taxon>Pseudomonadota</taxon>
        <taxon>Betaproteobacteria</taxon>
        <taxon>Burkholderiales</taxon>
        <taxon>Burkholderiaceae</taxon>
        <taxon>Polynucleobacter</taxon>
    </lineage>
</organism>
<sequence>MGFYLKLFLDFNSLDNILMRVKIHVDFVSDVACPWCAVGLGHLEQAALNMADQAEVEIFFRPFELNPNVPRGGMNTIDHLTEKYGSSAHDIKINQIKIREHARLAGFDFNDEIRPMIYNTFTCHRLLHWALEEHGYVAQYRLKRELLETCFCRNEDLEDPYKLCAAVERADLDPLQALEIINSGQYGQEVREMEEHYRHLNINSVPSIIMNEKYLLQGAQPIEVFENAFQEIVDEYLAQADQPIIAKD</sequence>
<keyword evidence="2" id="KW-0413">Isomerase</keyword>
<name>A0A1W1ZGY0_9BURK</name>
<dbReference type="GO" id="GO:0016853">
    <property type="term" value="F:isomerase activity"/>
    <property type="evidence" value="ECO:0007669"/>
    <property type="project" value="UniProtKB-KW"/>
</dbReference>
<keyword evidence="3" id="KW-1185">Reference proteome</keyword>
<dbReference type="InterPro" id="IPR001853">
    <property type="entry name" value="DSBA-like_thioredoxin_dom"/>
</dbReference>
<dbReference type="STRING" id="1938817.SAMN06296008_105107"/>
<dbReference type="PANTHER" id="PTHR13887:SF41">
    <property type="entry name" value="THIOREDOXIN SUPERFAMILY PROTEIN"/>
    <property type="match status" value="1"/>
</dbReference>
<proteinExistence type="predicted"/>
<feature type="domain" description="DSBA-like thioredoxin" evidence="1">
    <location>
        <begin position="25"/>
        <end position="230"/>
    </location>
</feature>
<dbReference type="Pfam" id="PF01323">
    <property type="entry name" value="DSBA"/>
    <property type="match status" value="1"/>
</dbReference>
<dbReference type="PANTHER" id="PTHR13887">
    <property type="entry name" value="GLUTATHIONE S-TRANSFERASE KAPPA"/>
    <property type="match status" value="1"/>
</dbReference>
<dbReference type="GO" id="GO:0016491">
    <property type="term" value="F:oxidoreductase activity"/>
    <property type="evidence" value="ECO:0007669"/>
    <property type="project" value="InterPro"/>
</dbReference>
<dbReference type="Proteomes" id="UP000192708">
    <property type="component" value="Unassembled WGS sequence"/>
</dbReference>
<reference evidence="2 3" key="1">
    <citation type="submission" date="2017-04" db="EMBL/GenBank/DDBJ databases">
        <authorList>
            <person name="Afonso C.L."/>
            <person name="Miller P.J."/>
            <person name="Scott M.A."/>
            <person name="Spackman E."/>
            <person name="Goraichik I."/>
            <person name="Dimitrov K.M."/>
            <person name="Suarez D.L."/>
            <person name="Swayne D.E."/>
        </authorList>
    </citation>
    <scope>NUCLEOTIDE SEQUENCE [LARGE SCALE GENOMIC DNA]</scope>
    <source>
        <strain evidence="2 3">VK13</strain>
    </source>
</reference>
<gene>
    <name evidence="2" type="ORF">SAMN06296008_105107</name>
</gene>
<dbReference type="SUPFAM" id="SSF52833">
    <property type="entry name" value="Thioredoxin-like"/>
    <property type="match status" value="1"/>
</dbReference>
<protein>
    <submittedName>
        <fullName evidence="2">Predicted dithiol-disulfide isomerase, DsbA family</fullName>
    </submittedName>
</protein>
<dbReference type="AlphaFoldDB" id="A0A1W1ZGY0"/>
<dbReference type="InterPro" id="IPR036249">
    <property type="entry name" value="Thioredoxin-like_sf"/>
</dbReference>
<evidence type="ECO:0000313" key="2">
    <source>
        <dbReference type="EMBL" id="SMC47442.1"/>
    </source>
</evidence>